<proteinExistence type="predicted"/>
<accession>A6DMW6</accession>
<dbReference type="EMBL" id="ABCK01000012">
    <property type="protein sequence ID" value="EDM27002.1"/>
    <property type="molecule type" value="Genomic_DNA"/>
</dbReference>
<dbReference type="STRING" id="313628.LNTAR_07154"/>
<sequence>MDSQVSPDNIDISLFFTQPGTKVPGMQVKQKPEFQEDSILLKILEAQDKPKVLLIAVDDLNDWIGAWRSSRGKNTKYRFPRTLPGKLFLNDIIAQFAKP</sequence>
<keyword evidence="2" id="KW-1185">Reference proteome</keyword>
<evidence type="ECO:0000313" key="2">
    <source>
        <dbReference type="Proteomes" id="UP000004947"/>
    </source>
</evidence>
<dbReference type="AlphaFoldDB" id="A6DMW6"/>
<protein>
    <submittedName>
        <fullName evidence="1">Uncharacterized protein</fullName>
    </submittedName>
</protein>
<reference evidence="1 2" key="1">
    <citation type="journal article" date="2010" name="J. Bacteriol.">
        <title>Genome sequence of Lentisphaera araneosa HTCC2155T, the type species of the order Lentisphaerales in the phylum Lentisphaerae.</title>
        <authorList>
            <person name="Thrash J.C."/>
            <person name="Cho J.C."/>
            <person name="Vergin K.L."/>
            <person name="Morris R.M."/>
            <person name="Giovannoni S.J."/>
        </authorList>
    </citation>
    <scope>NUCLEOTIDE SEQUENCE [LARGE SCALE GENOMIC DNA]</scope>
    <source>
        <strain evidence="1 2">HTCC2155</strain>
    </source>
</reference>
<gene>
    <name evidence="1" type="ORF">LNTAR_07154</name>
</gene>
<dbReference type="Proteomes" id="UP000004947">
    <property type="component" value="Unassembled WGS sequence"/>
</dbReference>
<name>A6DMW6_9BACT</name>
<comment type="caution">
    <text evidence="1">The sequence shown here is derived from an EMBL/GenBank/DDBJ whole genome shotgun (WGS) entry which is preliminary data.</text>
</comment>
<evidence type="ECO:0000313" key="1">
    <source>
        <dbReference type="EMBL" id="EDM27002.1"/>
    </source>
</evidence>
<organism evidence="1 2">
    <name type="scientific">Lentisphaera araneosa HTCC2155</name>
    <dbReference type="NCBI Taxonomy" id="313628"/>
    <lineage>
        <taxon>Bacteria</taxon>
        <taxon>Pseudomonadati</taxon>
        <taxon>Lentisphaerota</taxon>
        <taxon>Lentisphaeria</taxon>
        <taxon>Lentisphaerales</taxon>
        <taxon>Lentisphaeraceae</taxon>
        <taxon>Lentisphaera</taxon>
    </lineage>
</organism>